<accession>A0A8S5PLF6</accession>
<dbReference type="InterPro" id="IPR010026">
    <property type="entry name" value="Phage_holin_LL-H"/>
</dbReference>
<name>A0A8S5PLF6_9CAUD</name>
<sequence length="126" mass="14159">MTLGQQHCHNRKEKHMTQFNEILLNGAISILVILLGIAVKAVKDYLIKKGGEQTVKIVEILAKNAVNAVEQVASETGYKGEEKLEQARTKIRAELSKYSISMTDRDLDTFIEASVKQMNDAWRGEQ</sequence>
<feature type="transmembrane region" description="Helical" evidence="1">
    <location>
        <begin position="22"/>
        <end position="42"/>
    </location>
</feature>
<reference evidence="2" key="1">
    <citation type="journal article" date="2021" name="Proc. Natl. Acad. Sci. U.S.A.">
        <title>A Catalog of Tens of Thousands of Viruses from Human Metagenomes Reveals Hidden Associations with Chronic Diseases.</title>
        <authorList>
            <person name="Tisza M.J."/>
            <person name="Buck C.B."/>
        </authorList>
    </citation>
    <scope>NUCLEOTIDE SEQUENCE</scope>
    <source>
        <strain evidence="2">Ct7xv9</strain>
    </source>
</reference>
<dbReference type="Pfam" id="PF09682">
    <property type="entry name" value="Phage_holin_6_1"/>
    <property type="match status" value="1"/>
</dbReference>
<protein>
    <submittedName>
        <fullName evidence="2">Holin</fullName>
    </submittedName>
</protein>
<evidence type="ECO:0000313" key="2">
    <source>
        <dbReference type="EMBL" id="DAE07902.1"/>
    </source>
</evidence>
<proteinExistence type="predicted"/>
<organism evidence="2">
    <name type="scientific">Siphoviridae sp. ct7xv9</name>
    <dbReference type="NCBI Taxonomy" id="2825355"/>
    <lineage>
        <taxon>Viruses</taxon>
        <taxon>Duplodnaviria</taxon>
        <taxon>Heunggongvirae</taxon>
        <taxon>Uroviricota</taxon>
        <taxon>Caudoviricetes</taxon>
    </lineage>
</organism>
<dbReference type="NCBIfam" id="TIGR01673">
    <property type="entry name" value="holin_LLH"/>
    <property type="match status" value="1"/>
</dbReference>
<keyword evidence="1" id="KW-0472">Membrane</keyword>
<dbReference type="EMBL" id="BK015459">
    <property type="protein sequence ID" value="DAE07902.1"/>
    <property type="molecule type" value="Genomic_DNA"/>
</dbReference>
<evidence type="ECO:0000256" key="1">
    <source>
        <dbReference type="SAM" id="Phobius"/>
    </source>
</evidence>
<keyword evidence="1" id="KW-0812">Transmembrane</keyword>
<keyword evidence="1" id="KW-1133">Transmembrane helix</keyword>